<dbReference type="EMBL" id="MLAK01001212">
    <property type="protein sequence ID" value="OHS95931.1"/>
    <property type="molecule type" value="Genomic_DNA"/>
</dbReference>
<dbReference type="SUPFAM" id="SSF53474">
    <property type="entry name" value="alpha/beta-Hydrolases"/>
    <property type="match status" value="1"/>
</dbReference>
<dbReference type="InterPro" id="IPR029058">
    <property type="entry name" value="AB_hydrolase_fold"/>
</dbReference>
<dbReference type="Proteomes" id="UP000179807">
    <property type="component" value="Unassembled WGS sequence"/>
</dbReference>
<dbReference type="RefSeq" id="XP_068349068.1">
    <property type="nucleotide sequence ID" value="XM_068511743.1"/>
</dbReference>
<dbReference type="AlphaFoldDB" id="A0A1J4JE38"/>
<sequence length="361" mass="40645">MSIPTPPNSISMLIKKGVEAIVRPPRKQYKIEDIPLIFQNDDGRTYIRQPLNLTNTRDQNIVASLYYSTEMNPLGGGPCLIYLHGNASSQIEGQFLVPNVCKYNVFMLCFDFAGCGMSDGEYISLGWFEKQDVEWMMKILKLSFNLSPFILWGRSMGASAAMLAQSPDLKGIIVDSSFTSVPDLCKSIATKTKLPKSFVPIVIWILKKNVVKTANFNIDEVSPLMNAKKSEIPLVLGHAMNDAFIPFEQGKLLYDSYLCPDKIFIPLNKGHNGRRPKSWLQLCIQFILDKFNIYIDMVEIGTSNLKESSSIHFESFNEMCNSAHLSIKPEESISELELIEKLNDIEIDSSYVSDDTITPDQ</sequence>
<dbReference type="Gene3D" id="3.40.50.1820">
    <property type="entry name" value="alpha/beta hydrolase"/>
    <property type="match status" value="1"/>
</dbReference>
<keyword evidence="2" id="KW-1185">Reference proteome</keyword>
<evidence type="ECO:0000313" key="2">
    <source>
        <dbReference type="Proteomes" id="UP000179807"/>
    </source>
</evidence>
<dbReference type="VEuPathDB" id="TrichDB:TRFO_37961"/>
<name>A0A1J4JE38_9EUKA</name>
<accession>A0A1J4JE38</accession>
<dbReference type="OrthoDB" id="10249433at2759"/>
<dbReference type="PANTHER" id="PTHR43358">
    <property type="entry name" value="ALPHA/BETA-HYDROLASE"/>
    <property type="match status" value="1"/>
</dbReference>
<proteinExistence type="predicted"/>
<organism evidence="1 2">
    <name type="scientific">Tritrichomonas foetus</name>
    <dbReference type="NCBI Taxonomy" id="1144522"/>
    <lineage>
        <taxon>Eukaryota</taxon>
        <taxon>Metamonada</taxon>
        <taxon>Parabasalia</taxon>
        <taxon>Tritrichomonadida</taxon>
        <taxon>Tritrichomonadidae</taxon>
        <taxon>Tritrichomonas</taxon>
    </lineage>
</organism>
<comment type="caution">
    <text evidence="1">The sequence shown here is derived from an EMBL/GenBank/DDBJ whole genome shotgun (WGS) entry which is preliminary data.</text>
</comment>
<protein>
    <submittedName>
        <fullName evidence="1">Clan SC, family S9, unassigned serine peptidase</fullName>
    </submittedName>
</protein>
<reference evidence="1" key="1">
    <citation type="submission" date="2016-10" db="EMBL/GenBank/DDBJ databases">
        <authorList>
            <person name="Benchimol M."/>
            <person name="Almeida L.G."/>
            <person name="Vasconcelos A.T."/>
            <person name="Perreira-Neves A."/>
            <person name="Rosa I.A."/>
            <person name="Tasca T."/>
            <person name="Bogo M.R."/>
            <person name="de Souza W."/>
        </authorList>
    </citation>
    <scope>NUCLEOTIDE SEQUENCE [LARGE SCALE GENOMIC DNA]</scope>
    <source>
        <strain evidence="1">K</strain>
    </source>
</reference>
<evidence type="ECO:0000313" key="1">
    <source>
        <dbReference type="EMBL" id="OHS95931.1"/>
    </source>
</evidence>
<dbReference type="GeneID" id="94846447"/>
<dbReference type="InterPro" id="IPR052920">
    <property type="entry name" value="DNA-binding_regulatory"/>
</dbReference>
<dbReference type="PANTHER" id="PTHR43358:SF4">
    <property type="entry name" value="ALPHA_BETA HYDROLASE FOLD-1 DOMAIN-CONTAINING PROTEIN"/>
    <property type="match status" value="1"/>
</dbReference>
<gene>
    <name evidence="1" type="ORF">TRFO_37961</name>
</gene>